<proteinExistence type="predicted"/>
<reference evidence="2" key="1">
    <citation type="journal article" date="2020" name="mSystems">
        <title>Genome- and Community-Level Interaction Insights into Carbon Utilization and Element Cycling Functions of Hydrothermarchaeota in Hydrothermal Sediment.</title>
        <authorList>
            <person name="Zhou Z."/>
            <person name="Liu Y."/>
            <person name="Xu W."/>
            <person name="Pan J."/>
            <person name="Luo Z.H."/>
            <person name="Li M."/>
        </authorList>
    </citation>
    <scope>NUCLEOTIDE SEQUENCE [LARGE SCALE GENOMIC DNA]</scope>
    <source>
        <strain evidence="2">SpSt-374</strain>
    </source>
</reference>
<dbReference type="InterPro" id="IPR002734">
    <property type="entry name" value="RibDG_C"/>
</dbReference>
<dbReference type="PANTHER" id="PTHR38011:SF11">
    <property type="entry name" value="2,5-DIAMINO-6-RIBOSYLAMINO-4(3H)-PYRIMIDINONE 5'-PHOSPHATE REDUCTASE"/>
    <property type="match status" value="1"/>
</dbReference>
<dbReference type="InterPro" id="IPR050765">
    <property type="entry name" value="Riboflavin_Biosynth_HTPR"/>
</dbReference>
<dbReference type="PANTHER" id="PTHR38011">
    <property type="entry name" value="DIHYDROFOLATE REDUCTASE FAMILY PROTEIN (AFU_ORTHOLOGUE AFUA_8G06820)"/>
    <property type="match status" value="1"/>
</dbReference>
<evidence type="ECO:0000313" key="2">
    <source>
        <dbReference type="EMBL" id="HGG02592.1"/>
    </source>
</evidence>
<organism evidence="2">
    <name type="scientific">Planktothricoides sp. SpSt-374</name>
    <dbReference type="NCBI Taxonomy" id="2282167"/>
    <lineage>
        <taxon>Bacteria</taxon>
        <taxon>Bacillati</taxon>
        <taxon>Cyanobacteriota</taxon>
        <taxon>Cyanophyceae</taxon>
        <taxon>Oscillatoriophycideae</taxon>
        <taxon>Oscillatoriales</taxon>
        <taxon>Oscillatoriaceae</taxon>
        <taxon>Planktothricoides</taxon>
    </lineage>
</organism>
<dbReference type="GO" id="GO:0008703">
    <property type="term" value="F:5-amino-6-(5-phosphoribosylamino)uracil reductase activity"/>
    <property type="evidence" value="ECO:0007669"/>
    <property type="project" value="InterPro"/>
</dbReference>
<evidence type="ECO:0000259" key="1">
    <source>
        <dbReference type="Pfam" id="PF01872"/>
    </source>
</evidence>
<name>A0A7C3VJ14_9CYAN</name>
<dbReference type="SUPFAM" id="SSF53597">
    <property type="entry name" value="Dihydrofolate reductase-like"/>
    <property type="match status" value="1"/>
</dbReference>
<comment type="caution">
    <text evidence="2">The sequence shown here is derived from an EMBL/GenBank/DDBJ whole genome shotgun (WGS) entry which is preliminary data.</text>
</comment>
<gene>
    <name evidence="2" type="ORF">ENR15_18615</name>
</gene>
<dbReference type="GO" id="GO:0009231">
    <property type="term" value="P:riboflavin biosynthetic process"/>
    <property type="evidence" value="ECO:0007669"/>
    <property type="project" value="InterPro"/>
</dbReference>
<dbReference type="EMBL" id="DSPX01000194">
    <property type="protein sequence ID" value="HGG02592.1"/>
    <property type="molecule type" value="Genomic_DNA"/>
</dbReference>
<protein>
    <submittedName>
        <fullName evidence="2">Dihydrofolate reductase</fullName>
    </submittedName>
</protein>
<dbReference type="InterPro" id="IPR024072">
    <property type="entry name" value="DHFR-like_dom_sf"/>
</dbReference>
<feature type="domain" description="Bacterial bifunctional deaminase-reductase C-terminal" evidence="1">
    <location>
        <begin position="69"/>
        <end position="164"/>
    </location>
</feature>
<dbReference type="Pfam" id="PF01872">
    <property type="entry name" value="RibD_C"/>
    <property type="match status" value="1"/>
</dbReference>
<dbReference type="Gene3D" id="3.40.430.10">
    <property type="entry name" value="Dihydrofolate Reductase, subunit A"/>
    <property type="match status" value="1"/>
</dbReference>
<accession>A0A7C3VJ14</accession>
<sequence length="174" mass="19483">MKKVCLFIAASLDGYIARKNGDIDWLFTDQDYGTSDFMAGIDTVVMGRKTYEQVLGFGEYPYQGKAGFVVSQTRAGETDDNVEFIGGDLKEFINQLRHQPGQDIWLVGGGEIIYHFLRWGLVDELILSVHPIILGDGIPLIYRDSELATVLELKNIITYDSGLVQMYYSIVSKG</sequence>
<dbReference type="AlphaFoldDB" id="A0A7C3VJ14"/>